<dbReference type="Gene3D" id="3.40.30.10">
    <property type="entry name" value="Glutaredoxin"/>
    <property type="match status" value="1"/>
</dbReference>
<evidence type="ECO:0000259" key="2">
    <source>
        <dbReference type="PROSITE" id="PS50404"/>
    </source>
</evidence>
<comment type="similarity">
    <text evidence="1">Belongs to the GST superfamily. Zeta family.</text>
</comment>
<dbReference type="Gene3D" id="1.20.1050.10">
    <property type="match status" value="1"/>
</dbReference>
<dbReference type="CDD" id="cd03042">
    <property type="entry name" value="GST_N_Zeta"/>
    <property type="match status" value="1"/>
</dbReference>
<feature type="domain" description="GST N-terminal" evidence="2">
    <location>
        <begin position="1"/>
        <end position="80"/>
    </location>
</feature>
<dbReference type="InterPro" id="IPR010987">
    <property type="entry name" value="Glutathione-S-Trfase_C-like"/>
</dbReference>
<dbReference type="GO" id="GO:0006559">
    <property type="term" value="P:L-phenylalanine catabolic process"/>
    <property type="evidence" value="ECO:0007669"/>
    <property type="project" value="TreeGrafter"/>
</dbReference>
<dbReference type="GO" id="GO:0006749">
    <property type="term" value="P:glutathione metabolic process"/>
    <property type="evidence" value="ECO:0007669"/>
    <property type="project" value="TreeGrafter"/>
</dbReference>
<dbReference type="NCBIfam" id="TIGR01262">
    <property type="entry name" value="maiA"/>
    <property type="match status" value="1"/>
</dbReference>
<dbReference type="SUPFAM" id="SSF52833">
    <property type="entry name" value="Thioredoxin-like"/>
    <property type="match status" value="1"/>
</dbReference>
<evidence type="ECO:0000259" key="3">
    <source>
        <dbReference type="PROSITE" id="PS50405"/>
    </source>
</evidence>
<dbReference type="PANTHER" id="PTHR42673">
    <property type="entry name" value="MALEYLACETOACETATE ISOMERASE"/>
    <property type="match status" value="1"/>
</dbReference>
<dbReference type="PROSITE" id="PS50405">
    <property type="entry name" value="GST_CTER"/>
    <property type="match status" value="1"/>
</dbReference>
<dbReference type="InterPro" id="IPR005955">
    <property type="entry name" value="GST_Zeta"/>
</dbReference>
<dbReference type="InterPro" id="IPR036249">
    <property type="entry name" value="Thioredoxin-like_sf"/>
</dbReference>
<dbReference type="SFLD" id="SFLDS00019">
    <property type="entry name" value="Glutathione_Transferase_(cytos"/>
    <property type="match status" value="1"/>
</dbReference>
<dbReference type="GO" id="GO:0004364">
    <property type="term" value="F:glutathione transferase activity"/>
    <property type="evidence" value="ECO:0007669"/>
    <property type="project" value="TreeGrafter"/>
</dbReference>
<dbReference type="SUPFAM" id="SSF47616">
    <property type="entry name" value="GST C-terminal domain-like"/>
    <property type="match status" value="1"/>
</dbReference>
<dbReference type="Proteomes" id="UP000037660">
    <property type="component" value="Unassembled WGS sequence"/>
</dbReference>
<proteinExistence type="inferred from homology"/>
<dbReference type="InterPro" id="IPR004045">
    <property type="entry name" value="Glutathione_S-Trfase_N"/>
</dbReference>
<dbReference type="InterPro" id="IPR040079">
    <property type="entry name" value="Glutathione_S-Trfase"/>
</dbReference>
<evidence type="ECO:0000256" key="1">
    <source>
        <dbReference type="ARBA" id="ARBA00010007"/>
    </source>
</evidence>
<gene>
    <name evidence="4" type="ORF">ISF6_4464</name>
</gene>
<evidence type="ECO:0000313" key="4">
    <source>
        <dbReference type="EMBL" id="GAP38270.1"/>
    </source>
</evidence>
<protein>
    <submittedName>
        <fullName evidence="4">Maleylacetoacetate isomerase</fullName>
        <ecNumber evidence="4">5.2.1.2</ecNumber>
    </submittedName>
</protein>
<dbReference type="GO" id="GO:0016034">
    <property type="term" value="F:maleylacetoacetate isomerase activity"/>
    <property type="evidence" value="ECO:0007669"/>
    <property type="project" value="UniProtKB-EC"/>
</dbReference>
<dbReference type="STRING" id="1547922.ISF6_4464"/>
<feature type="domain" description="GST C-terminal" evidence="3">
    <location>
        <begin position="85"/>
        <end position="212"/>
    </location>
</feature>
<dbReference type="PANTHER" id="PTHR42673:SF21">
    <property type="entry name" value="GLUTATHIONE S-TRANSFERASE YFCF"/>
    <property type="match status" value="1"/>
</dbReference>
<dbReference type="OrthoDB" id="509852at2"/>
<dbReference type="CDD" id="cd03191">
    <property type="entry name" value="GST_C_Zeta"/>
    <property type="match status" value="1"/>
</dbReference>
<dbReference type="RefSeq" id="WP_054022131.1">
    <property type="nucleotide sequence ID" value="NZ_BBYR01000069.1"/>
</dbReference>
<keyword evidence="5" id="KW-1185">Reference proteome</keyword>
<name>A0A0K8P7U8_PISS1</name>
<dbReference type="EC" id="5.2.1.2" evidence="4"/>
<dbReference type="InterPro" id="IPR036282">
    <property type="entry name" value="Glutathione-S-Trfase_C_sf"/>
</dbReference>
<dbReference type="Pfam" id="PF13417">
    <property type="entry name" value="GST_N_3"/>
    <property type="match status" value="1"/>
</dbReference>
<keyword evidence="4" id="KW-0413">Isomerase</keyword>
<dbReference type="InterPro" id="IPR034330">
    <property type="entry name" value="GST_Zeta_C"/>
</dbReference>
<sequence length="212" mass="22991">MELYGYFRSSASYRVRIALALKGLPVTHHAVHLVRGEQEAAAYRALNPSGLVPLLVDGDERIGQSLAILEYLDEVHPVPPLLPADPGGRARVRSLALDIACEIHPLNNLRVLRHLTQGLGLDEAAKLAWYRHWVALGLAAVEARLAGDARTGRCCHGDQPTLADAVLVPQVFNAERFDCPLDAMPTVRRIAAHCRALPAFEAAHPSNCPDAA</sequence>
<organism evidence="4 5">
    <name type="scientific">Piscinibacter sakaiensis</name>
    <name type="common">Ideonella sakaiensis</name>
    <dbReference type="NCBI Taxonomy" id="1547922"/>
    <lineage>
        <taxon>Bacteria</taxon>
        <taxon>Pseudomonadati</taxon>
        <taxon>Pseudomonadota</taxon>
        <taxon>Betaproteobacteria</taxon>
        <taxon>Burkholderiales</taxon>
        <taxon>Sphaerotilaceae</taxon>
        <taxon>Piscinibacter</taxon>
    </lineage>
</organism>
<dbReference type="AlphaFoldDB" id="A0A0K8P7U8"/>
<dbReference type="InterPro" id="IPR034333">
    <property type="entry name" value="GST_Zeta_N"/>
</dbReference>
<dbReference type="EMBL" id="BBYR01000069">
    <property type="protein sequence ID" value="GAP38270.1"/>
    <property type="molecule type" value="Genomic_DNA"/>
</dbReference>
<reference evidence="5" key="1">
    <citation type="submission" date="2015-07" db="EMBL/GenBank/DDBJ databases">
        <title>Discovery of a poly(ethylene terephthalate assimilation.</title>
        <authorList>
            <person name="Yoshida S."/>
            <person name="Hiraga K."/>
            <person name="Takehana T."/>
            <person name="Taniguchi I."/>
            <person name="Yamaji H."/>
            <person name="Maeda Y."/>
            <person name="Toyohara K."/>
            <person name="Miyamoto K."/>
            <person name="Kimura Y."/>
            <person name="Oda K."/>
        </authorList>
    </citation>
    <scope>NUCLEOTIDE SEQUENCE [LARGE SCALE GENOMIC DNA]</scope>
    <source>
        <strain evidence="5">NBRC 110686 / TISTR 2288 / 201-F6</strain>
    </source>
</reference>
<dbReference type="SFLD" id="SFLDG00358">
    <property type="entry name" value="Main_(cytGST)"/>
    <property type="match status" value="1"/>
</dbReference>
<reference evidence="4 5" key="2">
    <citation type="journal article" date="2016" name="Science">
        <title>A bacterium that degrades and assimilates poly(ethylene terephthalate).</title>
        <authorList>
            <person name="Yoshida S."/>
            <person name="Hiraga K."/>
            <person name="Takehana T."/>
            <person name="Taniguchi I."/>
            <person name="Yamaji H."/>
            <person name="Maeda Y."/>
            <person name="Toyohara K."/>
            <person name="Miyamoto K."/>
            <person name="Kimura Y."/>
            <person name="Oda K."/>
        </authorList>
    </citation>
    <scope>NUCLEOTIDE SEQUENCE [LARGE SCALE GENOMIC DNA]</scope>
    <source>
        <strain evidence="5">NBRC 110686 / TISTR 2288 / 201-F6</strain>
    </source>
</reference>
<comment type="caution">
    <text evidence="4">The sequence shown here is derived from an EMBL/GenBank/DDBJ whole genome shotgun (WGS) entry which is preliminary data.</text>
</comment>
<dbReference type="PROSITE" id="PS50404">
    <property type="entry name" value="GST_NTER"/>
    <property type="match status" value="1"/>
</dbReference>
<dbReference type="GO" id="GO:0005737">
    <property type="term" value="C:cytoplasm"/>
    <property type="evidence" value="ECO:0007669"/>
    <property type="project" value="InterPro"/>
</dbReference>
<accession>A0A0K8P7U8</accession>
<evidence type="ECO:0000313" key="5">
    <source>
        <dbReference type="Proteomes" id="UP000037660"/>
    </source>
</evidence>